<evidence type="ECO:0000313" key="8">
    <source>
        <dbReference type="EMBL" id="MDQ7176371.1"/>
    </source>
</evidence>
<dbReference type="EMBL" id="JAVGJF010000099">
    <property type="protein sequence ID" value="MDQ7176371.1"/>
    <property type="molecule type" value="Genomic_DNA"/>
</dbReference>
<evidence type="ECO:0000256" key="5">
    <source>
        <dbReference type="ARBA" id="ARBA00024701"/>
    </source>
</evidence>
<dbReference type="Proteomes" id="UP000242704">
    <property type="component" value="Unassembled WGS sequence"/>
</dbReference>
<evidence type="ECO:0000256" key="4">
    <source>
        <dbReference type="ARBA" id="ARBA00023163"/>
    </source>
</evidence>
<dbReference type="NCBIfam" id="TIGR02937">
    <property type="entry name" value="sigma70-ECF"/>
    <property type="match status" value="1"/>
</dbReference>
<feature type="domain" description="RNA polymerase sigma-70 region 2" evidence="7">
    <location>
        <begin position="6"/>
        <end position="73"/>
    </location>
</feature>
<dbReference type="RefSeq" id="WP_103158790.1">
    <property type="nucleotide sequence ID" value="NZ_BMDK01000001.1"/>
</dbReference>
<evidence type="ECO:0000259" key="6">
    <source>
        <dbReference type="Pfam" id="PF00196"/>
    </source>
</evidence>
<dbReference type="Pfam" id="PF04542">
    <property type="entry name" value="Sigma70_r2"/>
    <property type="match status" value="1"/>
</dbReference>
<dbReference type="Gene3D" id="1.10.10.10">
    <property type="entry name" value="Winged helix-like DNA-binding domain superfamily/Winged helix DNA-binding domain"/>
    <property type="match status" value="1"/>
</dbReference>
<proteinExistence type="inferred from homology"/>
<keyword evidence="3" id="KW-0805">Transcription regulation</keyword>
<dbReference type="InterPro" id="IPR036388">
    <property type="entry name" value="WH-like_DNA-bd_sf"/>
</dbReference>
<reference evidence="8 11" key="3">
    <citation type="submission" date="2023-08" db="EMBL/GenBank/DDBJ databases">
        <title>Whole genome sequencing of Staphylococcus chromogenes NNSch 2386.</title>
        <authorList>
            <person name="Kropotov V.S."/>
            <person name="Boriskina E.V."/>
            <person name="Gordinskaya N.A."/>
            <person name="Shkurkina I.S."/>
            <person name="Kryazhev D.V."/>
            <person name="Alekseeva A.E."/>
            <person name="Makhova M.A."/>
        </authorList>
    </citation>
    <scope>NUCLEOTIDE SEQUENCE [LARGE SCALE GENOMIC DNA]</scope>
    <source>
        <strain evidence="8 11">NNSch 2386</strain>
    </source>
</reference>
<gene>
    <name evidence="9" type="ORF">BU653_11050</name>
    <name evidence="8" type="ORF">RCF65_10245</name>
</gene>
<dbReference type="Proteomes" id="UP001240157">
    <property type="component" value="Unassembled WGS sequence"/>
</dbReference>
<evidence type="ECO:0000256" key="1">
    <source>
        <dbReference type="ARBA" id="ARBA00007788"/>
    </source>
</evidence>
<accession>A0AAE5SZY7</accession>
<reference evidence="9" key="2">
    <citation type="submission" date="2018-03" db="EMBL/GenBank/DDBJ databases">
        <authorList>
            <person name="Naushad S."/>
        </authorList>
    </citation>
    <scope>NUCLEOTIDE SEQUENCE</scope>
    <source>
        <strain evidence="9">SNUC 505</strain>
    </source>
</reference>
<dbReference type="InterPro" id="IPR013325">
    <property type="entry name" value="RNA_pol_sigma_r2"/>
</dbReference>
<dbReference type="Pfam" id="PF00196">
    <property type="entry name" value="GerE"/>
    <property type="match status" value="1"/>
</dbReference>
<evidence type="ECO:0000313" key="10">
    <source>
        <dbReference type="Proteomes" id="UP000242704"/>
    </source>
</evidence>
<comment type="caution">
    <text evidence="9">The sequence shown here is derived from an EMBL/GenBank/DDBJ whole genome shotgun (WGS) entry which is preliminary data.</text>
</comment>
<dbReference type="GO" id="GO:0003677">
    <property type="term" value="F:DNA binding"/>
    <property type="evidence" value="ECO:0007669"/>
    <property type="project" value="InterPro"/>
</dbReference>
<keyword evidence="4" id="KW-0804">Transcription</keyword>
<comment type="similarity">
    <text evidence="1">Belongs to the sigma-70 factor family.</text>
</comment>
<dbReference type="AlphaFoldDB" id="A0AAE5SZY7"/>
<dbReference type="InterPro" id="IPR000792">
    <property type="entry name" value="Tscrpt_reg_LuxR_C"/>
</dbReference>
<dbReference type="InterPro" id="IPR016032">
    <property type="entry name" value="Sig_transdc_resp-reg_C-effctor"/>
</dbReference>
<evidence type="ECO:0000313" key="11">
    <source>
        <dbReference type="Proteomes" id="UP001240157"/>
    </source>
</evidence>
<evidence type="ECO:0000256" key="3">
    <source>
        <dbReference type="ARBA" id="ARBA00023015"/>
    </source>
</evidence>
<dbReference type="SUPFAM" id="SSF46894">
    <property type="entry name" value="C-terminal effector domain of the bipartite response regulators"/>
    <property type="match status" value="1"/>
</dbReference>
<evidence type="ECO:0000313" key="9">
    <source>
        <dbReference type="EMBL" id="PTG11460.1"/>
    </source>
</evidence>
<dbReference type="GO" id="GO:0006352">
    <property type="term" value="P:DNA-templated transcription initiation"/>
    <property type="evidence" value="ECO:0007669"/>
    <property type="project" value="InterPro"/>
</dbReference>
<comment type="function">
    <text evidence="5">Sigma factors are initiation factors that promote the attachment of RNA polymerase to specific initiation sites and are then released. Sigma-S contributes to the protection against external stress, thus playing a role in cellular fitness and survival.</text>
</comment>
<sequence>MNYEDLYMKYEKYIHYLLKKYYIRYNYDEYFQMLMIRLWELQHQYDYRRSKNFHAYLRTKLHFYLLDLFRKQQMITILSEASLATQIAPKTSFLSLELYFIFNQLTSKQRQWLVYHLQGYTQKEICEKMCCALSTIKNYQRQTYDILKSNMSPRP</sequence>
<name>A0AAE5SZY7_STACR</name>
<evidence type="ECO:0000256" key="2">
    <source>
        <dbReference type="ARBA" id="ARBA00021245"/>
    </source>
</evidence>
<dbReference type="SUPFAM" id="SSF88946">
    <property type="entry name" value="Sigma2 domain of RNA polymerase sigma factors"/>
    <property type="match status" value="1"/>
</dbReference>
<dbReference type="InterPro" id="IPR007627">
    <property type="entry name" value="RNA_pol_sigma70_r2"/>
</dbReference>
<dbReference type="EMBL" id="PZBZ01000088">
    <property type="protein sequence ID" value="PTG11460.1"/>
    <property type="molecule type" value="Genomic_DNA"/>
</dbReference>
<reference evidence="9 10" key="1">
    <citation type="journal article" date="2016" name="Front. Microbiol.">
        <title>Comprehensive Phylogenetic Analysis of Bovine Non-aureus Staphylococci Species Based on Whole-Genome Sequencing.</title>
        <authorList>
            <person name="Naushad S."/>
            <person name="Barkema H.W."/>
            <person name="Luby C."/>
            <person name="Condas L.A."/>
            <person name="Nobrega D.B."/>
            <person name="Carson D.A."/>
            <person name="De Buck J."/>
        </authorList>
    </citation>
    <scope>NUCLEOTIDE SEQUENCE [LARGE SCALE GENOMIC DNA]</scope>
    <source>
        <strain evidence="9 10">SNUC 505</strain>
    </source>
</reference>
<protein>
    <recommendedName>
        <fullName evidence="2">RNA polymerase sigma factor SigS</fullName>
    </recommendedName>
</protein>
<dbReference type="GO" id="GO:0003700">
    <property type="term" value="F:DNA-binding transcription factor activity"/>
    <property type="evidence" value="ECO:0007669"/>
    <property type="project" value="InterPro"/>
</dbReference>
<organism evidence="9 10">
    <name type="scientific">Staphylococcus chromogenes</name>
    <name type="common">Staphylococcus hyicus subsp. chromogenes</name>
    <dbReference type="NCBI Taxonomy" id="46126"/>
    <lineage>
        <taxon>Bacteria</taxon>
        <taxon>Bacillati</taxon>
        <taxon>Bacillota</taxon>
        <taxon>Bacilli</taxon>
        <taxon>Bacillales</taxon>
        <taxon>Staphylococcaceae</taxon>
        <taxon>Staphylococcus</taxon>
    </lineage>
</organism>
<dbReference type="InterPro" id="IPR014284">
    <property type="entry name" value="RNA_pol_sigma-70_dom"/>
</dbReference>
<feature type="domain" description="HTH luxR-type" evidence="6">
    <location>
        <begin position="104"/>
        <end position="145"/>
    </location>
</feature>
<evidence type="ECO:0000259" key="7">
    <source>
        <dbReference type="Pfam" id="PF04542"/>
    </source>
</evidence>